<name>A0A8J3JL47_9ACTN</name>
<organism evidence="1 2">
    <name type="scientific">Catellatospora bangladeshensis</name>
    <dbReference type="NCBI Taxonomy" id="310355"/>
    <lineage>
        <taxon>Bacteria</taxon>
        <taxon>Bacillati</taxon>
        <taxon>Actinomycetota</taxon>
        <taxon>Actinomycetes</taxon>
        <taxon>Micromonosporales</taxon>
        <taxon>Micromonosporaceae</taxon>
        <taxon>Catellatospora</taxon>
    </lineage>
</organism>
<gene>
    <name evidence="1" type="ORF">Cba03nite_39700</name>
</gene>
<proteinExistence type="predicted"/>
<sequence length="386" mass="41929">MAAVYAEGWQKAVVSPMTRADAAARDACGAPYAVLLAADGRVRAVLQVSWRDRYCEVIRLDARGRTVATHEFRGSGDGELFLFESRTWDGPDDAGEYEFPHVAARHHTRYRLDGRRVDIDEPLGDRGRRTQTQRWEEPPRLPVPAFGNWHELLNLAGAGGVEVADAVDLVLPVVAAVVPPWRPPSPLPPGDPAALFVSGTEYLAAGHGLRIEVHEAGCLRLPSGRVVAADPSSLDIDAKPYTVTVPPGVYPVTVSLARFVADPQHTRVAAVRLAVAERPATTWELGLRDGQDPLDLGYREYFGFGVDAGMACFIDAESCARSEDVWRGLGGLVTPRFTGVEDETMVAWSSGWGHGAYPVWIGRDDDGGVVCFVADMLLFGEDEDDD</sequence>
<keyword evidence="2" id="KW-1185">Reference proteome</keyword>
<evidence type="ECO:0000313" key="2">
    <source>
        <dbReference type="Proteomes" id="UP000601223"/>
    </source>
</evidence>
<protein>
    <recommendedName>
        <fullName evidence="3">DUF4241 domain-containing protein</fullName>
    </recommendedName>
</protein>
<dbReference type="Proteomes" id="UP000601223">
    <property type="component" value="Unassembled WGS sequence"/>
</dbReference>
<evidence type="ECO:0000313" key="1">
    <source>
        <dbReference type="EMBL" id="GIF82621.1"/>
    </source>
</evidence>
<evidence type="ECO:0008006" key="3">
    <source>
        <dbReference type="Google" id="ProtNLM"/>
    </source>
</evidence>
<reference evidence="1 2" key="1">
    <citation type="submission" date="2021-01" db="EMBL/GenBank/DDBJ databases">
        <title>Whole genome shotgun sequence of Catellatospora bangladeshensis NBRC 107357.</title>
        <authorList>
            <person name="Komaki H."/>
            <person name="Tamura T."/>
        </authorList>
    </citation>
    <scope>NUCLEOTIDE SEQUENCE [LARGE SCALE GENOMIC DNA]</scope>
    <source>
        <strain evidence="1 2">NBRC 107357</strain>
    </source>
</reference>
<comment type="caution">
    <text evidence="1">The sequence shown here is derived from an EMBL/GenBank/DDBJ whole genome shotgun (WGS) entry which is preliminary data.</text>
</comment>
<dbReference type="InterPro" id="IPR025335">
    <property type="entry name" value="DUF4241"/>
</dbReference>
<accession>A0A8J3JL47</accession>
<dbReference type="Pfam" id="PF14025">
    <property type="entry name" value="DUF4241"/>
    <property type="match status" value="1"/>
</dbReference>
<dbReference type="EMBL" id="BONF01000021">
    <property type="protein sequence ID" value="GIF82621.1"/>
    <property type="molecule type" value="Genomic_DNA"/>
</dbReference>
<dbReference type="AlphaFoldDB" id="A0A8J3JL47"/>